<organism evidence="2 3">
    <name type="scientific">Saguinus oedipus</name>
    <name type="common">Cotton-top tamarin</name>
    <name type="synonym">Oedipomidas oedipus</name>
    <dbReference type="NCBI Taxonomy" id="9490"/>
    <lineage>
        <taxon>Eukaryota</taxon>
        <taxon>Metazoa</taxon>
        <taxon>Chordata</taxon>
        <taxon>Craniata</taxon>
        <taxon>Vertebrata</taxon>
        <taxon>Euteleostomi</taxon>
        <taxon>Mammalia</taxon>
        <taxon>Eutheria</taxon>
        <taxon>Euarchontoglires</taxon>
        <taxon>Primates</taxon>
        <taxon>Haplorrhini</taxon>
        <taxon>Platyrrhini</taxon>
        <taxon>Cebidae</taxon>
        <taxon>Callitrichinae</taxon>
        <taxon>Saguinus</taxon>
    </lineage>
</organism>
<evidence type="ECO:0000313" key="2">
    <source>
        <dbReference type="EMBL" id="KAK2104764.1"/>
    </source>
</evidence>
<feature type="region of interest" description="Disordered" evidence="1">
    <location>
        <begin position="1"/>
        <end position="61"/>
    </location>
</feature>
<comment type="caution">
    <text evidence="2">The sequence shown here is derived from an EMBL/GenBank/DDBJ whole genome shotgun (WGS) entry which is preliminary data.</text>
</comment>
<gene>
    <name evidence="2" type="ORF">P7K49_018620</name>
</gene>
<feature type="non-terminal residue" evidence="2">
    <location>
        <position position="61"/>
    </location>
</feature>
<dbReference type="EMBL" id="JASSZA010000008">
    <property type="protein sequence ID" value="KAK2104764.1"/>
    <property type="molecule type" value="Genomic_DNA"/>
</dbReference>
<sequence>MVGHRKSQPKDHQHQPHGYVWLARSAREASDRLGVESAGAKPAPDSRIRKPILQSSESEDG</sequence>
<keyword evidence="3" id="KW-1185">Reference proteome</keyword>
<dbReference type="Proteomes" id="UP001266305">
    <property type="component" value="Unassembled WGS sequence"/>
</dbReference>
<reference evidence="2 3" key="1">
    <citation type="submission" date="2023-05" db="EMBL/GenBank/DDBJ databases">
        <title>B98-5 Cell Line De Novo Hybrid Assembly: An Optical Mapping Approach.</title>
        <authorList>
            <person name="Kananen K."/>
            <person name="Auerbach J.A."/>
            <person name="Kautto E."/>
            <person name="Blachly J.S."/>
        </authorList>
    </citation>
    <scope>NUCLEOTIDE SEQUENCE [LARGE SCALE GENOMIC DNA]</scope>
    <source>
        <strain evidence="2">B95-8</strain>
        <tissue evidence="2">Cell line</tissue>
    </source>
</reference>
<name>A0ABQ9V5W0_SAGOE</name>
<proteinExistence type="predicted"/>
<accession>A0ABQ9V5W0</accession>
<protein>
    <submittedName>
        <fullName evidence="2">Uncharacterized protein</fullName>
    </submittedName>
</protein>
<feature type="compositionally biased region" description="Basic and acidic residues" evidence="1">
    <location>
        <begin position="25"/>
        <end position="34"/>
    </location>
</feature>
<evidence type="ECO:0000313" key="3">
    <source>
        <dbReference type="Proteomes" id="UP001266305"/>
    </source>
</evidence>
<evidence type="ECO:0000256" key="1">
    <source>
        <dbReference type="SAM" id="MobiDB-lite"/>
    </source>
</evidence>